<dbReference type="InParanoid" id="A0A5C3P2Y7"/>
<dbReference type="AlphaFoldDB" id="A0A5C3P2Y7"/>
<dbReference type="Proteomes" id="UP000308197">
    <property type="component" value="Unassembled WGS sequence"/>
</dbReference>
<reference evidence="2 3" key="1">
    <citation type="journal article" date="2019" name="Nat. Ecol. Evol.">
        <title>Megaphylogeny resolves global patterns of mushroom evolution.</title>
        <authorList>
            <person name="Varga T."/>
            <person name="Krizsan K."/>
            <person name="Foldi C."/>
            <person name="Dima B."/>
            <person name="Sanchez-Garcia M."/>
            <person name="Sanchez-Ramirez S."/>
            <person name="Szollosi G.J."/>
            <person name="Szarkandi J.G."/>
            <person name="Papp V."/>
            <person name="Albert L."/>
            <person name="Andreopoulos W."/>
            <person name="Angelini C."/>
            <person name="Antonin V."/>
            <person name="Barry K.W."/>
            <person name="Bougher N.L."/>
            <person name="Buchanan P."/>
            <person name="Buyck B."/>
            <person name="Bense V."/>
            <person name="Catcheside P."/>
            <person name="Chovatia M."/>
            <person name="Cooper J."/>
            <person name="Damon W."/>
            <person name="Desjardin D."/>
            <person name="Finy P."/>
            <person name="Geml J."/>
            <person name="Haridas S."/>
            <person name="Hughes K."/>
            <person name="Justo A."/>
            <person name="Karasinski D."/>
            <person name="Kautmanova I."/>
            <person name="Kiss B."/>
            <person name="Kocsube S."/>
            <person name="Kotiranta H."/>
            <person name="LaButti K.M."/>
            <person name="Lechner B.E."/>
            <person name="Liimatainen K."/>
            <person name="Lipzen A."/>
            <person name="Lukacs Z."/>
            <person name="Mihaltcheva S."/>
            <person name="Morgado L.N."/>
            <person name="Niskanen T."/>
            <person name="Noordeloos M.E."/>
            <person name="Ohm R.A."/>
            <person name="Ortiz-Santana B."/>
            <person name="Ovrebo C."/>
            <person name="Racz N."/>
            <person name="Riley R."/>
            <person name="Savchenko A."/>
            <person name="Shiryaev A."/>
            <person name="Soop K."/>
            <person name="Spirin V."/>
            <person name="Szebenyi C."/>
            <person name="Tomsovsky M."/>
            <person name="Tulloss R.E."/>
            <person name="Uehling J."/>
            <person name="Grigoriev I.V."/>
            <person name="Vagvolgyi C."/>
            <person name="Papp T."/>
            <person name="Martin F.M."/>
            <person name="Miettinen O."/>
            <person name="Hibbett D.S."/>
            <person name="Nagy L.G."/>
        </authorList>
    </citation>
    <scope>NUCLEOTIDE SEQUENCE [LARGE SCALE GENOMIC DNA]</scope>
    <source>
        <strain evidence="2 3">HHB13444</strain>
    </source>
</reference>
<organism evidence="2 3">
    <name type="scientific">Polyporus arcularius HHB13444</name>
    <dbReference type="NCBI Taxonomy" id="1314778"/>
    <lineage>
        <taxon>Eukaryota</taxon>
        <taxon>Fungi</taxon>
        <taxon>Dikarya</taxon>
        <taxon>Basidiomycota</taxon>
        <taxon>Agaricomycotina</taxon>
        <taxon>Agaricomycetes</taxon>
        <taxon>Polyporales</taxon>
        <taxon>Polyporaceae</taxon>
        <taxon>Polyporus</taxon>
    </lineage>
</organism>
<gene>
    <name evidence="2" type="ORF">K466DRAFT_244631</name>
</gene>
<accession>A0A5C3P2Y7</accession>
<evidence type="ECO:0000313" key="3">
    <source>
        <dbReference type="Proteomes" id="UP000308197"/>
    </source>
</evidence>
<proteinExistence type="predicted"/>
<evidence type="ECO:0000256" key="1">
    <source>
        <dbReference type="SAM" id="MobiDB-lite"/>
    </source>
</evidence>
<keyword evidence="3" id="KW-1185">Reference proteome</keyword>
<feature type="compositionally biased region" description="Basic and acidic residues" evidence="1">
    <location>
        <begin position="51"/>
        <end position="65"/>
    </location>
</feature>
<protein>
    <submittedName>
        <fullName evidence="2">Uncharacterized protein</fullName>
    </submittedName>
</protein>
<name>A0A5C3P2Y7_9APHY</name>
<dbReference type="EMBL" id="ML211360">
    <property type="protein sequence ID" value="TFK83851.1"/>
    <property type="molecule type" value="Genomic_DNA"/>
</dbReference>
<sequence length="197" mass="21847">MTASVGVAPLPTARTVSSSHTLPLCMYVLALTPTVPRCTQTLQTVHVSATEPDRPASDDPDERHPPLPLPPSPVAPHILHLASPLRFTLDSCGRWCIASTGNSRRRGRRRGPVMCIRASDRSLGRCARRLRLLRDSSLRNPRNRPMEGPLRRLTSVTYAPQVMPMCGSRSTRHHGRKRRTFQRGSDCIGHLLARGWG</sequence>
<evidence type="ECO:0000313" key="2">
    <source>
        <dbReference type="EMBL" id="TFK83851.1"/>
    </source>
</evidence>
<feature type="region of interest" description="Disordered" evidence="1">
    <location>
        <begin position="48"/>
        <end position="71"/>
    </location>
</feature>